<evidence type="ECO:0000256" key="1">
    <source>
        <dbReference type="ARBA" id="ARBA00023015"/>
    </source>
</evidence>
<dbReference type="InterPro" id="IPR010982">
    <property type="entry name" value="Lambda_DNA-bd_dom_sf"/>
</dbReference>
<sequence length="88" mass="9401">MSGTPDNASGAINSSPKKPPSQMCNVQAVRMASGIGQTQQTFADAIGVPVKTLRNWEQGRRKPTGPALVLLRLIHLNPKAVIGVLERK</sequence>
<dbReference type="SMART" id="SM00530">
    <property type="entry name" value="HTH_XRE"/>
    <property type="match status" value="1"/>
</dbReference>
<dbReference type="Proteomes" id="UP000193553">
    <property type="component" value="Unassembled WGS sequence"/>
</dbReference>
<protein>
    <recommendedName>
        <fullName evidence="5">HTH cro/C1-type domain-containing protein</fullName>
    </recommendedName>
</protein>
<dbReference type="AlphaFoldDB" id="A0A1X3H2Y2"/>
<name>A0A1X3H2Y2_9BRAD</name>
<keyword evidence="2" id="KW-0238">DNA-binding</keyword>
<feature type="compositionally biased region" description="Polar residues" evidence="4">
    <location>
        <begin position="1"/>
        <end position="16"/>
    </location>
</feature>
<keyword evidence="1" id="KW-0805">Transcription regulation</keyword>
<dbReference type="PANTHER" id="PTHR36511">
    <property type="entry name" value="MERR FAMILY BACTERIAL REGULATORY PROTEIN"/>
    <property type="match status" value="1"/>
</dbReference>
<feature type="domain" description="HTH cro/C1-type" evidence="5">
    <location>
        <begin position="38"/>
        <end position="71"/>
    </location>
</feature>
<dbReference type="EMBL" id="NAFI01000182">
    <property type="protein sequence ID" value="OSJ05610.1"/>
    <property type="molecule type" value="Genomic_DNA"/>
</dbReference>
<dbReference type="GO" id="GO:0003677">
    <property type="term" value="F:DNA binding"/>
    <property type="evidence" value="ECO:0007669"/>
    <property type="project" value="UniProtKB-KW"/>
</dbReference>
<feature type="region of interest" description="Disordered" evidence="4">
    <location>
        <begin position="1"/>
        <end position="23"/>
    </location>
</feature>
<dbReference type="CDD" id="cd00093">
    <property type="entry name" value="HTH_XRE"/>
    <property type="match status" value="1"/>
</dbReference>
<gene>
    <name evidence="6" type="ORF">BSZ18_25965</name>
</gene>
<dbReference type="SUPFAM" id="SSF47413">
    <property type="entry name" value="lambda repressor-like DNA-binding domains"/>
    <property type="match status" value="1"/>
</dbReference>
<dbReference type="OrthoDB" id="461984at2"/>
<keyword evidence="3" id="KW-0804">Transcription</keyword>
<reference evidence="6 7" key="1">
    <citation type="submission" date="2017-03" db="EMBL/GenBank/DDBJ databases">
        <title>Whole genome sequences of fourteen strains of Bradyrhizobium canariense and one strain of Bradyrhizobium japonicum isolated from Lupinus (Papilionoideae: Genisteae) species in Algeria.</title>
        <authorList>
            <person name="Crovadore J."/>
            <person name="Chekireb D."/>
            <person name="Brachmann A."/>
            <person name="Chablais R."/>
            <person name="Cochard B."/>
            <person name="Lefort F."/>
        </authorList>
    </citation>
    <scope>NUCLEOTIDE SEQUENCE [LARGE SCALE GENOMIC DNA]</scope>
    <source>
        <strain evidence="6 7">UBMA195</strain>
    </source>
</reference>
<comment type="caution">
    <text evidence="6">The sequence shown here is derived from an EMBL/GenBank/DDBJ whole genome shotgun (WGS) entry which is preliminary data.</text>
</comment>
<evidence type="ECO:0000256" key="2">
    <source>
        <dbReference type="ARBA" id="ARBA00023125"/>
    </source>
</evidence>
<dbReference type="Pfam" id="PF01381">
    <property type="entry name" value="HTH_3"/>
    <property type="match status" value="1"/>
</dbReference>
<dbReference type="InterPro" id="IPR001387">
    <property type="entry name" value="Cro/C1-type_HTH"/>
</dbReference>
<dbReference type="InterPro" id="IPR052359">
    <property type="entry name" value="HTH-type_reg/antitoxin"/>
</dbReference>
<evidence type="ECO:0000256" key="3">
    <source>
        <dbReference type="ARBA" id="ARBA00023163"/>
    </source>
</evidence>
<dbReference type="RefSeq" id="WP_085361166.1">
    <property type="nucleotide sequence ID" value="NZ_NAFD01000187.1"/>
</dbReference>
<organism evidence="6 7">
    <name type="scientific">Bradyrhizobium canariense</name>
    <dbReference type="NCBI Taxonomy" id="255045"/>
    <lineage>
        <taxon>Bacteria</taxon>
        <taxon>Pseudomonadati</taxon>
        <taxon>Pseudomonadota</taxon>
        <taxon>Alphaproteobacteria</taxon>
        <taxon>Hyphomicrobiales</taxon>
        <taxon>Nitrobacteraceae</taxon>
        <taxon>Bradyrhizobium</taxon>
    </lineage>
</organism>
<proteinExistence type="predicted"/>
<dbReference type="Gene3D" id="1.10.260.40">
    <property type="entry name" value="lambda repressor-like DNA-binding domains"/>
    <property type="match status" value="1"/>
</dbReference>
<evidence type="ECO:0000313" key="7">
    <source>
        <dbReference type="Proteomes" id="UP000193553"/>
    </source>
</evidence>
<evidence type="ECO:0000313" key="6">
    <source>
        <dbReference type="EMBL" id="OSJ05610.1"/>
    </source>
</evidence>
<dbReference type="PROSITE" id="PS50943">
    <property type="entry name" value="HTH_CROC1"/>
    <property type="match status" value="1"/>
</dbReference>
<dbReference type="PANTHER" id="PTHR36511:SF4">
    <property type="entry name" value="ANTITOXIN MQSA"/>
    <property type="match status" value="1"/>
</dbReference>
<accession>A0A1X3H2Y2</accession>
<evidence type="ECO:0000256" key="4">
    <source>
        <dbReference type="SAM" id="MobiDB-lite"/>
    </source>
</evidence>
<evidence type="ECO:0000259" key="5">
    <source>
        <dbReference type="PROSITE" id="PS50943"/>
    </source>
</evidence>